<dbReference type="OrthoDB" id="5287430at2"/>
<dbReference type="RefSeq" id="WP_100276513.1">
    <property type="nucleotide sequence ID" value="NZ_CP018799.1"/>
</dbReference>
<feature type="domain" description="GAF" evidence="2">
    <location>
        <begin position="33"/>
        <end position="182"/>
    </location>
</feature>
<evidence type="ECO:0000256" key="1">
    <source>
        <dbReference type="ARBA" id="ARBA00022801"/>
    </source>
</evidence>
<keyword evidence="1 4" id="KW-0378">Hydrolase</keyword>
<dbReference type="Gene3D" id="3.60.40.10">
    <property type="entry name" value="PPM-type phosphatase domain"/>
    <property type="match status" value="1"/>
</dbReference>
<dbReference type="SUPFAM" id="SSF81606">
    <property type="entry name" value="PP2C-like"/>
    <property type="match status" value="1"/>
</dbReference>
<dbReference type="PANTHER" id="PTHR43156">
    <property type="entry name" value="STAGE II SPORULATION PROTEIN E-RELATED"/>
    <property type="match status" value="1"/>
</dbReference>
<dbReference type="InterPro" id="IPR052016">
    <property type="entry name" value="Bact_Sigma-Reg"/>
</dbReference>
<organism evidence="4 5">
    <name type="scientific">Mariprofundus aestuarium</name>
    <dbReference type="NCBI Taxonomy" id="1921086"/>
    <lineage>
        <taxon>Bacteria</taxon>
        <taxon>Pseudomonadati</taxon>
        <taxon>Pseudomonadota</taxon>
        <taxon>Candidatius Mariprofundia</taxon>
        <taxon>Mariprofundales</taxon>
        <taxon>Mariprofundaceae</taxon>
        <taxon>Mariprofundus</taxon>
    </lineage>
</organism>
<dbReference type="KEGG" id="maes:Ga0123461_0059"/>
<dbReference type="GO" id="GO:0016791">
    <property type="term" value="F:phosphatase activity"/>
    <property type="evidence" value="ECO:0007669"/>
    <property type="project" value="TreeGrafter"/>
</dbReference>
<reference evidence="4 5" key="1">
    <citation type="submission" date="2016-12" db="EMBL/GenBank/DDBJ databases">
        <title>Isolation and genomic insights into novel planktonic Zetaproteobacteria from stratified waters of the Chesapeake Bay.</title>
        <authorList>
            <person name="McAllister S.M."/>
            <person name="Kato S."/>
            <person name="Chan C.S."/>
            <person name="Chiu B.K."/>
            <person name="Field E.K."/>
        </authorList>
    </citation>
    <scope>NUCLEOTIDE SEQUENCE [LARGE SCALE GENOMIC DNA]</scope>
    <source>
        <strain evidence="4 5">CP-5</strain>
    </source>
</reference>
<dbReference type="Pfam" id="PF01590">
    <property type="entry name" value="GAF"/>
    <property type="match status" value="1"/>
</dbReference>
<dbReference type="InterPro" id="IPR036457">
    <property type="entry name" value="PPM-type-like_dom_sf"/>
</dbReference>
<evidence type="ECO:0000313" key="4">
    <source>
        <dbReference type="EMBL" id="ATX78512.1"/>
    </source>
</evidence>
<dbReference type="SUPFAM" id="SSF55781">
    <property type="entry name" value="GAF domain-like"/>
    <property type="match status" value="1"/>
</dbReference>
<evidence type="ECO:0000313" key="5">
    <source>
        <dbReference type="Proteomes" id="UP000231701"/>
    </source>
</evidence>
<dbReference type="SMART" id="SM00065">
    <property type="entry name" value="GAF"/>
    <property type="match status" value="1"/>
</dbReference>
<name>A0A2K8KVC0_MARES</name>
<keyword evidence="5" id="KW-1185">Reference proteome</keyword>
<dbReference type="Gene3D" id="3.30.450.40">
    <property type="match status" value="1"/>
</dbReference>
<dbReference type="EMBL" id="CP018799">
    <property type="protein sequence ID" value="ATX78512.1"/>
    <property type="molecule type" value="Genomic_DNA"/>
</dbReference>
<dbReference type="InterPro" id="IPR029016">
    <property type="entry name" value="GAF-like_dom_sf"/>
</dbReference>
<evidence type="ECO:0000259" key="2">
    <source>
        <dbReference type="SMART" id="SM00065"/>
    </source>
</evidence>
<dbReference type="Proteomes" id="UP000231701">
    <property type="component" value="Chromosome"/>
</dbReference>
<dbReference type="Pfam" id="PF07228">
    <property type="entry name" value="SpoIIE"/>
    <property type="match status" value="1"/>
</dbReference>
<dbReference type="InterPro" id="IPR003018">
    <property type="entry name" value="GAF"/>
</dbReference>
<accession>A0A2K8KVC0</accession>
<dbReference type="SMART" id="SM00331">
    <property type="entry name" value="PP2C_SIG"/>
    <property type="match status" value="1"/>
</dbReference>
<evidence type="ECO:0000259" key="3">
    <source>
        <dbReference type="SMART" id="SM00331"/>
    </source>
</evidence>
<gene>
    <name evidence="4" type="ORF">Ga0123461_0059</name>
</gene>
<feature type="domain" description="PPM-type phosphatase" evidence="3">
    <location>
        <begin position="209"/>
        <end position="424"/>
    </location>
</feature>
<dbReference type="EC" id="3.1.3.3" evidence="4"/>
<dbReference type="PANTHER" id="PTHR43156:SF2">
    <property type="entry name" value="STAGE II SPORULATION PROTEIN E"/>
    <property type="match status" value="1"/>
</dbReference>
<dbReference type="AlphaFoldDB" id="A0A2K8KVC0"/>
<dbReference type="InterPro" id="IPR001932">
    <property type="entry name" value="PPM-type_phosphatase-like_dom"/>
</dbReference>
<protein>
    <submittedName>
        <fullName evidence="4">Sigma-B regulation protein RsbU (Phosphoserine phosphatase)</fullName>
        <ecNumber evidence="4">3.1.3.3</ecNumber>
    </submittedName>
</protein>
<sequence>MTSETELLEHFRKDNERLRTALKINQLIAGELKLGPLLKQIMEITQSLMQAESCSLFLHDETSGELVFHACSGEKESQLKEICRLPKGSGIAGWAAENLQTLRLTDVYADPRFNSEFDRETGFVTRNMICTPLIARGKLIGVSQVINRQDGDFSKADERLMESLVQMVAIAIDNARTHERLMEQQLLQHDHELAKSIQESFLPNEMPEVDGYQAAFHMNSAFEVGGDFYDTVRLPDGRFAYLIGDISGKGVSAAMIMSTVLSDIRMELTHGGSAAEVLNRFNLSLCKKAQNGMFVSLVLMILNPETGDLEIANAGHLPPVNILSQRIWQHDEASGPPAGVILDACYDCMRLVLEPGEMVLLYTDGITEARNIDHEILGAGRLLAWLGECPDTPEMCMGYLIERIRLFTDQAAQSDDITLLILGRI</sequence>
<proteinExistence type="predicted"/>